<sequence length="298" mass="33194">MTTITTTTNNTFDLANVIAEYKAGFEQYKADNKQYNADAYRRKIESINSDAALTNGAFNQFAYGSQMFEGKTLQEIAESLKTMQVKDSSREDENGLIFPHVTLQLVSPTTPAQYYGLIAEAVKLGFEVCPDWRLHVGTGRNFPACRLVRQAEWYKPHNEKLMAERIAEAEKQEAERLKAEYFNEHRVQAYVEQAQRKFMATQAQQAAISLSAAISRELYASSGLSDDDLAVVAQSDVWAFNTLAPQLQEKDPNVISAALTGAGFVKGKHKLSDGKQATLWVKDGADVTALTLESKYIQ</sequence>
<evidence type="ECO:0000313" key="1">
    <source>
        <dbReference type="EMBL" id="AGG09411.1"/>
    </source>
</evidence>
<organism evidence="1">
    <name type="scientific">Vibrio cholerae serotype O1 biovar El Tor</name>
    <dbReference type="NCBI Taxonomy" id="686"/>
    <lineage>
        <taxon>Bacteria</taxon>
        <taxon>Pseudomonadati</taxon>
        <taxon>Pseudomonadota</taxon>
        <taxon>Gammaproteobacteria</taxon>
        <taxon>Vibrionales</taxon>
        <taxon>Vibrionaceae</taxon>
        <taxon>Vibrio</taxon>
    </lineage>
</organism>
<keyword evidence="2" id="KW-0002">3D-structure</keyword>
<dbReference type="SMR" id="M1R2Y9"/>
<protein>
    <submittedName>
        <fullName evidence="1">Uncharacterized protein</fullName>
    </submittedName>
</protein>
<reference evidence="1" key="1">
    <citation type="journal article" date="2013" name="Nature">
        <title>A bacteriophage encodes its own CRISPR/Cas adaptive response to evade host innate immunity.</title>
        <authorList>
            <person name="Seed K.D."/>
            <person name="Lazinski D.W."/>
            <person name="Calderwood S.B."/>
            <person name="Camilli A."/>
        </authorList>
    </citation>
    <scope>NUCLEOTIDE SEQUENCE</scope>
    <source>
        <strain evidence="1">KS393</strain>
    </source>
</reference>
<proteinExistence type="evidence at protein level"/>
<dbReference type="PDB" id="8G1R">
    <property type="method" value="EM"/>
    <property type="resolution" value="3.40 A"/>
    <property type="chains" value="E=1-298"/>
</dbReference>
<reference evidence="2" key="2">
    <citation type="journal article" date="2023" name="bioRxiv">
        <title>A Vibrio cholerae viral satellite maximizes its spread and inhibits phage by remodeling hijacked phage coat proteins into small capsids.</title>
        <authorList>
            <person name="Boyd C.M."/>
            <person name="Subramanian S."/>
            <person name="Dunham D.T."/>
            <person name="Parent K.N."/>
            <person name="Seed K.D."/>
        </authorList>
    </citation>
    <scope>STRUCTURE BY ELECTRON MICROSCOPY (3.40 ANGSTROMS)</scope>
</reference>
<dbReference type="EMBL" id="KC152960">
    <property type="protein sequence ID" value="AGG09411.1"/>
    <property type="molecule type" value="Genomic_DNA"/>
</dbReference>
<dbReference type="RefSeq" id="WP_002040277.1">
    <property type="nucleotide sequence ID" value="NZ_SIUG01000028.1"/>
</dbReference>
<evidence type="ECO:0007829" key="2">
    <source>
        <dbReference type="PDB" id="8G1R"/>
    </source>
</evidence>
<name>M1R2Y9_VIBCE</name>
<dbReference type="AlphaFoldDB" id="M1R2Y9"/>
<dbReference type="EMDB" id="EMD-29675"/>
<accession>M1R2Y9</accession>